<keyword evidence="2" id="KW-1185">Reference proteome</keyword>
<evidence type="ECO:0000313" key="2">
    <source>
        <dbReference type="Proteomes" id="UP001281410"/>
    </source>
</evidence>
<name>A0AAE0E4K4_9ROSI</name>
<sequence>MLTRHTRLFQLALNVIENVVGSEEASKILEDDLNNVLSKIKSGVTNKSISERHTIMLRNYNDPLAVRAKGSSMTNDDEHPNLCAMDDDSLSSAGFVFAVRLCVAFELECERVVLF</sequence>
<reference evidence="1" key="1">
    <citation type="journal article" date="2023" name="Plant J.">
        <title>Genome sequences and population genomics provide insights into the demographic history, inbreeding, and mutation load of two 'living fossil' tree species of Dipteronia.</title>
        <authorList>
            <person name="Feng Y."/>
            <person name="Comes H.P."/>
            <person name="Chen J."/>
            <person name="Zhu S."/>
            <person name="Lu R."/>
            <person name="Zhang X."/>
            <person name="Li P."/>
            <person name="Qiu J."/>
            <person name="Olsen K.M."/>
            <person name="Qiu Y."/>
        </authorList>
    </citation>
    <scope>NUCLEOTIDE SEQUENCE</scope>
    <source>
        <strain evidence="1">NBL</strain>
    </source>
</reference>
<protein>
    <submittedName>
        <fullName evidence="1">Uncharacterized protein</fullName>
    </submittedName>
</protein>
<dbReference type="Proteomes" id="UP001281410">
    <property type="component" value="Unassembled WGS sequence"/>
</dbReference>
<dbReference type="AlphaFoldDB" id="A0AAE0E4K4"/>
<gene>
    <name evidence="1" type="ORF">Dsin_015447</name>
</gene>
<organism evidence="1 2">
    <name type="scientific">Dipteronia sinensis</name>
    <dbReference type="NCBI Taxonomy" id="43782"/>
    <lineage>
        <taxon>Eukaryota</taxon>
        <taxon>Viridiplantae</taxon>
        <taxon>Streptophyta</taxon>
        <taxon>Embryophyta</taxon>
        <taxon>Tracheophyta</taxon>
        <taxon>Spermatophyta</taxon>
        <taxon>Magnoliopsida</taxon>
        <taxon>eudicotyledons</taxon>
        <taxon>Gunneridae</taxon>
        <taxon>Pentapetalae</taxon>
        <taxon>rosids</taxon>
        <taxon>malvids</taxon>
        <taxon>Sapindales</taxon>
        <taxon>Sapindaceae</taxon>
        <taxon>Hippocastanoideae</taxon>
        <taxon>Acereae</taxon>
        <taxon>Dipteronia</taxon>
    </lineage>
</organism>
<comment type="caution">
    <text evidence="1">The sequence shown here is derived from an EMBL/GenBank/DDBJ whole genome shotgun (WGS) entry which is preliminary data.</text>
</comment>
<accession>A0AAE0E4K4</accession>
<dbReference type="EMBL" id="JANJYJ010000005">
    <property type="protein sequence ID" value="KAK3210741.1"/>
    <property type="molecule type" value="Genomic_DNA"/>
</dbReference>
<evidence type="ECO:0000313" key="1">
    <source>
        <dbReference type="EMBL" id="KAK3210741.1"/>
    </source>
</evidence>
<proteinExistence type="predicted"/>